<evidence type="ECO:0000313" key="9">
    <source>
        <dbReference type="EMBL" id="PWJ74700.1"/>
    </source>
</evidence>
<dbReference type="Gene3D" id="2.40.440.10">
    <property type="entry name" value="L,D-transpeptidase catalytic domain-like"/>
    <property type="match status" value="1"/>
</dbReference>
<proteinExistence type="predicted"/>
<gene>
    <name evidence="9" type="ORF">C7383_108130</name>
</gene>
<dbReference type="GO" id="GO:0016740">
    <property type="term" value="F:transferase activity"/>
    <property type="evidence" value="ECO:0007669"/>
    <property type="project" value="UniProtKB-KW"/>
</dbReference>
<evidence type="ECO:0000313" key="10">
    <source>
        <dbReference type="Proteomes" id="UP000245412"/>
    </source>
</evidence>
<evidence type="ECO:0000256" key="6">
    <source>
        <dbReference type="PROSITE-ProRule" id="PRU01373"/>
    </source>
</evidence>
<dbReference type="Proteomes" id="UP000245412">
    <property type="component" value="Unassembled WGS sequence"/>
</dbReference>
<dbReference type="GO" id="GO:0005576">
    <property type="term" value="C:extracellular region"/>
    <property type="evidence" value="ECO:0007669"/>
    <property type="project" value="TreeGrafter"/>
</dbReference>
<keyword evidence="7" id="KW-0812">Transmembrane</keyword>
<feature type="domain" description="L,D-TPase catalytic" evidence="8">
    <location>
        <begin position="357"/>
        <end position="478"/>
    </location>
</feature>
<evidence type="ECO:0000259" key="8">
    <source>
        <dbReference type="PROSITE" id="PS52029"/>
    </source>
</evidence>
<dbReference type="GO" id="GO:0008360">
    <property type="term" value="P:regulation of cell shape"/>
    <property type="evidence" value="ECO:0007669"/>
    <property type="project" value="UniProtKB-UniRule"/>
</dbReference>
<dbReference type="GO" id="GO:0071555">
    <property type="term" value="P:cell wall organization"/>
    <property type="evidence" value="ECO:0007669"/>
    <property type="project" value="UniProtKB-UniRule"/>
</dbReference>
<keyword evidence="5 6" id="KW-0961">Cell wall biogenesis/degradation</keyword>
<keyword evidence="4 6" id="KW-0573">Peptidoglycan synthesis</keyword>
<evidence type="ECO:0000256" key="5">
    <source>
        <dbReference type="ARBA" id="ARBA00023316"/>
    </source>
</evidence>
<accession>A0AB73T394</accession>
<evidence type="ECO:0000256" key="4">
    <source>
        <dbReference type="ARBA" id="ARBA00022984"/>
    </source>
</evidence>
<reference evidence="9 10" key="1">
    <citation type="submission" date="2018-05" db="EMBL/GenBank/DDBJ databases">
        <authorList>
            <person name="Goeker M."/>
            <person name="Huntemann M."/>
            <person name="Clum A."/>
            <person name="Pillay M."/>
            <person name="Palaniappan K."/>
            <person name="Varghese N."/>
            <person name="Mikhailova N."/>
            <person name="Stamatis D."/>
            <person name="Reddy T."/>
            <person name="Daum C."/>
            <person name="Shapiro N."/>
            <person name="Ivanova N."/>
            <person name="Kyrpides N."/>
            <person name="Woyke T."/>
        </authorList>
    </citation>
    <scope>NUCLEOTIDE SEQUENCE [LARGE SCALE GENOMIC DNA]</scope>
    <source>
        <strain evidence="9 10">DSM 26524</strain>
    </source>
</reference>
<dbReference type="CDD" id="cd16913">
    <property type="entry name" value="YkuD_like"/>
    <property type="match status" value="1"/>
</dbReference>
<dbReference type="RefSeq" id="WP_109627394.1">
    <property type="nucleotide sequence ID" value="NZ_CABJAT010000003.1"/>
</dbReference>
<dbReference type="GO" id="GO:0071972">
    <property type="term" value="F:peptidoglycan L,D-transpeptidase activity"/>
    <property type="evidence" value="ECO:0007669"/>
    <property type="project" value="TreeGrafter"/>
</dbReference>
<dbReference type="InterPro" id="IPR050979">
    <property type="entry name" value="LD-transpeptidase"/>
</dbReference>
<comment type="pathway">
    <text evidence="1 6">Cell wall biogenesis; peptidoglycan biosynthesis.</text>
</comment>
<dbReference type="AlphaFoldDB" id="A0AB73T394"/>
<keyword evidence="2" id="KW-0808">Transferase</keyword>
<dbReference type="PANTHER" id="PTHR30582:SF33">
    <property type="entry name" value="EXPORTED PROTEIN"/>
    <property type="match status" value="1"/>
</dbReference>
<dbReference type="PROSITE" id="PS52029">
    <property type="entry name" value="LD_TPASE"/>
    <property type="match status" value="1"/>
</dbReference>
<evidence type="ECO:0000256" key="3">
    <source>
        <dbReference type="ARBA" id="ARBA00022960"/>
    </source>
</evidence>
<dbReference type="Pfam" id="PF03734">
    <property type="entry name" value="YkuD"/>
    <property type="match status" value="1"/>
</dbReference>
<evidence type="ECO:0000256" key="1">
    <source>
        <dbReference type="ARBA" id="ARBA00004752"/>
    </source>
</evidence>
<dbReference type="InterPro" id="IPR022029">
    <property type="entry name" value="YoaR-like_PG-bd"/>
</dbReference>
<dbReference type="Pfam" id="PF12229">
    <property type="entry name" value="PG_binding_4"/>
    <property type="match status" value="1"/>
</dbReference>
<name>A0AB73T394_9FIRM</name>
<dbReference type="SUPFAM" id="SSF141523">
    <property type="entry name" value="L,D-transpeptidase catalytic domain-like"/>
    <property type="match status" value="1"/>
</dbReference>
<keyword evidence="10" id="KW-1185">Reference proteome</keyword>
<dbReference type="SUPFAM" id="SSF143985">
    <property type="entry name" value="L,D-transpeptidase pre-catalytic domain-like"/>
    <property type="match status" value="1"/>
</dbReference>
<feature type="transmembrane region" description="Helical" evidence="7">
    <location>
        <begin position="12"/>
        <end position="33"/>
    </location>
</feature>
<protein>
    <submittedName>
        <fullName evidence="9">Peptidoglycan binding protein</fullName>
    </submittedName>
</protein>
<dbReference type="GO" id="GO:0018104">
    <property type="term" value="P:peptidoglycan-protein cross-linking"/>
    <property type="evidence" value="ECO:0007669"/>
    <property type="project" value="TreeGrafter"/>
</dbReference>
<dbReference type="InterPro" id="IPR038063">
    <property type="entry name" value="Transpep_catalytic_dom"/>
</dbReference>
<keyword evidence="7" id="KW-0472">Membrane</keyword>
<feature type="active site" description="Nucleophile" evidence="6">
    <location>
        <position position="454"/>
    </location>
</feature>
<dbReference type="PANTHER" id="PTHR30582">
    <property type="entry name" value="L,D-TRANSPEPTIDASE"/>
    <property type="match status" value="1"/>
</dbReference>
<dbReference type="EMBL" id="QGGY01000008">
    <property type="protein sequence ID" value="PWJ74700.1"/>
    <property type="molecule type" value="Genomic_DNA"/>
</dbReference>
<dbReference type="Gene3D" id="3.10.20.800">
    <property type="match status" value="1"/>
</dbReference>
<dbReference type="InterPro" id="IPR038054">
    <property type="entry name" value="LD_TPept-like_central_sf"/>
</dbReference>
<evidence type="ECO:0000256" key="2">
    <source>
        <dbReference type="ARBA" id="ARBA00022679"/>
    </source>
</evidence>
<sequence>MQQKKSRKRRSGLAAYIVLGSILLIIAAAYLVMVNHYTNRFLPESNLNGMDVSGMTPEEVKKDIQASITSYQLTIKKLDGQEEVITSKDMGREYADDHKVEELIDSQNQWLWFEALFSNERYEMTAGAVYDENLLKASVDGLDCFKPALVTAPEDAYIQEDVTGYRIVPEVEGNTLDKEKVMKAVKEAVDAGKTEIDLAALECYIKPEVYRDDARLNSQVESLNRLTSANVYYDFGDERIEIIGRDMIKEWLVEDGDIYRLNDTSVYNYVAALAEKYDTYAMEREFTTHDGRTIKLNNGENTGVYKGEYRGDYGWVMNQEETAMGLIEAVNAGQTGQIEPVWLYEAMRLGIDDIGGTYVEISIEEQKMWCYQDYKVVVETPVVTGNPNTGHATPQGGCWAIDAKITDTFLVGEDYRAPVKFWLPFDSPNDVGIHDLERSEFGGTVYQSNGSHGCVNTPYDAVEQIFNIVSVGTAVIVY</sequence>
<feature type="active site" description="Proton donor/acceptor" evidence="6">
    <location>
        <position position="434"/>
    </location>
</feature>
<organism evidence="9 10">
    <name type="scientific">Murimonas intestini</name>
    <dbReference type="NCBI Taxonomy" id="1337051"/>
    <lineage>
        <taxon>Bacteria</taxon>
        <taxon>Bacillati</taxon>
        <taxon>Bacillota</taxon>
        <taxon>Clostridia</taxon>
        <taxon>Lachnospirales</taxon>
        <taxon>Lachnospiraceae</taxon>
        <taxon>Murimonas</taxon>
    </lineage>
</organism>
<dbReference type="InterPro" id="IPR005490">
    <property type="entry name" value="LD_TPept_cat_dom"/>
</dbReference>
<keyword evidence="3 6" id="KW-0133">Cell shape</keyword>
<keyword evidence="7" id="KW-1133">Transmembrane helix</keyword>
<evidence type="ECO:0000256" key="7">
    <source>
        <dbReference type="SAM" id="Phobius"/>
    </source>
</evidence>
<comment type="caution">
    <text evidence="9">The sequence shown here is derived from an EMBL/GenBank/DDBJ whole genome shotgun (WGS) entry which is preliminary data.</text>
</comment>